<protein>
    <submittedName>
        <fullName evidence="10">MotA/TolQ/ExbB proton channel family protein</fullName>
    </submittedName>
</protein>
<keyword evidence="2" id="KW-1003">Cell membrane</keyword>
<evidence type="ECO:0000256" key="3">
    <source>
        <dbReference type="ARBA" id="ARBA00022692"/>
    </source>
</evidence>
<keyword evidence="6" id="KW-0653">Protein transport</keyword>
<comment type="subcellular location">
    <subcellularLocation>
        <location evidence="1">Cell membrane</location>
        <topology evidence="1">Multi-pass membrane protein</topology>
    </subcellularLocation>
    <subcellularLocation>
        <location evidence="6">Membrane</location>
        <topology evidence="6">Multi-pass membrane protein</topology>
    </subcellularLocation>
</comment>
<sequence>MIPHRNDSRSRPGRLRPTLAVASRFLPVIVLTAGMSVWSNWHASVTAQNYSNQGFSQPSMNGGFGNNGYNNSFNNNASSQQYGGGNFGASQPAARIAASPTATQSMSIPEAPASEPVGEGGTEEATGEGWQPPAFVGKIAEGGVLMIPLAVCSLIVLGLSMERLIALRRSRVIPKPFVRRFTECVEDGQLSYEEATSICDEFDCPVAEVFHAAVRRWGRPMLEIEQAVIDAGDRVGDSLRRFLRVFHAISNVTPLIGLLGTVLGMIQAFETIADPNAGGQSDLLASGISTALMTTAGGLSVAIPAYLAYMYFGAKSDGYLGEIDKLCQRVIDCISAEGLENAGTAKAPRKRRAA</sequence>
<dbReference type="Proteomes" id="UP001430306">
    <property type="component" value="Unassembled WGS sequence"/>
</dbReference>
<feature type="transmembrane region" description="Helical" evidence="8">
    <location>
        <begin position="248"/>
        <end position="268"/>
    </location>
</feature>
<evidence type="ECO:0000313" key="11">
    <source>
        <dbReference type="Proteomes" id="UP001430306"/>
    </source>
</evidence>
<keyword evidence="11" id="KW-1185">Reference proteome</keyword>
<dbReference type="RefSeq" id="WP_230274038.1">
    <property type="nucleotide sequence ID" value="NZ_JAJKFW010000023.1"/>
</dbReference>
<evidence type="ECO:0000256" key="1">
    <source>
        <dbReference type="ARBA" id="ARBA00004651"/>
    </source>
</evidence>
<name>A0ABS8NHQ1_9BACT</name>
<feature type="transmembrane region" description="Helical" evidence="8">
    <location>
        <begin position="288"/>
        <end position="309"/>
    </location>
</feature>
<comment type="caution">
    <text evidence="10">The sequence shown here is derived from an EMBL/GenBank/DDBJ whole genome shotgun (WGS) entry which is preliminary data.</text>
</comment>
<gene>
    <name evidence="10" type="ORF">LOC71_12480</name>
</gene>
<reference evidence="10" key="1">
    <citation type="submission" date="2021-11" db="EMBL/GenBank/DDBJ databases">
        <title>Genome sequence.</title>
        <authorList>
            <person name="Sun Q."/>
        </authorList>
    </citation>
    <scope>NUCLEOTIDE SEQUENCE</scope>
    <source>
        <strain evidence="10">JC740</strain>
    </source>
</reference>
<evidence type="ECO:0000256" key="2">
    <source>
        <dbReference type="ARBA" id="ARBA00022475"/>
    </source>
</evidence>
<dbReference type="InterPro" id="IPR002898">
    <property type="entry name" value="MotA_ExbB_proton_chnl"/>
</dbReference>
<evidence type="ECO:0000256" key="5">
    <source>
        <dbReference type="ARBA" id="ARBA00023136"/>
    </source>
</evidence>
<feature type="region of interest" description="Disordered" evidence="7">
    <location>
        <begin position="93"/>
        <end position="130"/>
    </location>
</feature>
<dbReference type="Pfam" id="PF01618">
    <property type="entry name" value="MotA_ExbB"/>
    <property type="match status" value="1"/>
</dbReference>
<dbReference type="PANTHER" id="PTHR30625">
    <property type="entry name" value="PROTEIN TOLQ"/>
    <property type="match status" value="1"/>
</dbReference>
<dbReference type="InterPro" id="IPR050790">
    <property type="entry name" value="ExbB/TolQ_transport"/>
</dbReference>
<feature type="transmembrane region" description="Helical" evidence="8">
    <location>
        <begin position="142"/>
        <end position="161"/>
    </location>
</feature>
<evidence type="ECO:0000256" key="6">
    <source>
        <dbReference type="RuleBase" id="RU004057"/>
    </source>
</evidence>
<keyword evidence="5 8" id="KW-0472">Membrane</keyword>
<evidence type="ECO:0000313" key="10">
    <source>
        <dbReference type="EMBL" id="MCC9643094.1"/>
    </source>
</evidence>
<keyword evidence="6" id="KW-0813">Transport</keyword>
<keyword evidence="4 8" id="KW-1133">Transmembrane helix</keyword>
<keyword evidence="3 8" id="KW-0812">Transmembrane</keyword>
<dbReference type="EMBL" id="JAJKFW010000023">
    <property type="protein sequence ID" value="MCC9643094.1"/>
    <property type="molecule type" value="Genomic_DNA"/>
</dbReference>
<evidence type="ECO:0000259" key="9">
    <source>
        <dbReference type="Pfam" id="PF01618"/>
    </source>
</evidence>
<organism evidence="10 11">
    <name type="scientific">Rhodopirellula halodulae</name>
    <dbReference type="NCBI Taxonomy" id="2894198"/>
    <lineage>
        <taxon>Bacteria</taxon>
        <taxon>Pseudomonadati</taxon>
        <taxon>Planctomycetota</taxon>
        <taxon>Planctomycetia</taxon>
        <taxon>Pirellulales</taxon>
        <taxon>Pirellulaceae</taxon>
        <taxon>Rhodopirellula</taxon>
    </lineage>
</organism>
<feature type="transmembrane region" description="Helical" evidence="8">
    <location>
        <begin position="21"/>
        <end position="41"/>
    </location>
</feature>
<evidence type="ECO:0000256" key="8">
    <source>
        <dbReference type="SAM" id="Phobius"/>
    </source>
</evidence>
<feature type="domain" description="MotA/TolQ/ExbB proton channel" evidence="9">
    <location>
        <begin position="206"/>
        <end position="322"/>
    </location>
</feature>
<evidence type="ECO:0000256" key="7">
    <source>
        <dbReference type="SAM" id="MobiDB-lite"/>
    </source>
</evidence>
<comment type="similarity">
    <text evidence="6">Belongs to the exbB/tolQ family.</text>
</comment>
<accession>A0ABS8NHQ1</accession>
<dbReference type="PANTHER" id="PTHR30625:SF11">
    <property type="entry name" value="MOTA_TOLQ_EXBB PROTON CHANNEL DOMAIN-CONTAINING PROTEIN"/>
    <property type="match status" value="1"/>
</dbReference>
<evidence type="ECO:0000256" key="4">
    <source>
        <dbReference type="ARBA" id="ARBA00022989"/>
    </source>
</evidence>
<proteinExistence type="inferred from homology"/>